<dbReference type="KEGG" id="sgbi:P3F81_10385"/>
<feature type="coiled-coil region" evidence="1">
    <location>
        <begin position="160"/>
        <end position="194"/>
    </location>
</feature>
<dbReference type="Proteomes" id="UP001243623">
    <property type="component" value="Chromosome"/>
</dbReference>
<sequence length="404" mass="47683">MKNVKRYAYLLLIPLIALLLGGCGDEKKDELKMVIKAYSKDLQCIKQSYEYVNVIGKGSFAISSDMDKRDLDQIKLFNEKIIKKIDDRLKELDNMKMPSSLKKDEQDKISSAQKEYIEMLKNCKLAFQSLEYEKEKYNELKALIRSSEIITEIKIDEAKEKNDLQKLDDLQKELSEINNKIEKLKKEVLNIREYRRHESIFELSRRAEYEYPMKKIVKIYRDNFSEDELNEIVVEIKEDFKKDDSEEYKYILELAQKINLKDEQEEVIPLDELDFSLAGIRIGSSTKNSGYVSDEYKYIKNDTIDDKDTDRKCMVYLNKEGIVYSIRLNKELYKGTPRDVNVGMDVSSIFRKYGDGYEKESKDSLDVYTYRNNKTYENGLKCILKFKVDRNSQEIKNIILEQEK</sequence>
<reference evidence="2" key="1">
    <citation type="submission" date="2023-03" db="EMBL/GenBank/DDBJ databases">
        <title>Selenobaculum gbiensis gen. nov. sp. nov., a new bacterium isolated from the gut microbiota of IBD patient.</title>
        <authorList>
            <person name="Yeo S."/>
            <person name="Park H."/>
            <person name="Huh C.S."/>
        </authorList>
    </citation>
    <scope>NUCLEOTIDE SEQUENCE</scope>
    <source>
        <strain evidence="2">ICN-92133</strain>
    </source>
</reference>
<dbReference type="RefSeq" id="WP_147670080.1">
    <property type="nucleotide sequence ID" value="NZ_CP120678.1"/>
</dbReference>
<name>A0A9Y2EQQ7_9FIRM</name>
<proteinExistence type="predicted"/>
<evidence type="ECO:0000313" key="2">
    <source>
        <dbReference type="EMBL" id="WIW70292.1"/>
    </source>
</evidence>
<dbReference type="AlphaFoldDB" id="A0A9Y2EQQ7"/>
<evidence type="ECO:0000313" key="3">
    <source>
        <dbReference type="Proteomes" id="UP001243623"/>
    </source>
</evidence>
<keyword evidence="3" id="KW-1185">Reference proteome</keyword>
<accession>A0A9Y2EQQ7</accession>
<dbReference type="PROSITE" id="PS51257">
    <property type="entry name" value="PROKAR_LIPOPROTEIN"/>
    <property type="match status" value="1"/>
</dbReference>
<organism evidence="2 3">
    <name type="scientific">Selenobaculum gibii</name>
    <dbReference type="NCBI Taxonomy" id="3054208"/>
    <lineage>
        <taxon>Bacteria</taxon>
        <taxon>Bacillati</taxon>
        <taxon>Bacillota</taxon>
        <taxon>Negativicutes</taxon>
        <taxon>Selenomonadales</taxon>
        <taxon>Selenomonadaceae</taxon>
        <taxon>Selenobaculum</taxon>
    </lineage>
</organism>
<protein>
    <recommendedName>
        <fullName evidence="4">Lipoprotein</fullName>
    </recommendedName>
</protein>
<keyword evidence="1" id="KW-0175">Coiled coil</keyword>
<evidence type="ECO:0008006" key="4">
    <source>
        <dbReference type="Google" id="ProtNLM"/>
    </source>
</evidence>
<gene>
    <name evidence="2" type="ORF">P3F81_10385</name>
</gene>
<evidence type="ECO:0000256" key="1">
    <source>
        <dbReference type="SAM" id="Coils"/>
    </source>
</evidence>
<dbReference type="EMBL" id="CP120678">
    <property type="protein sequence ID" value="WIW70292.1"/>
    <property type="molecule type" value="Genomic_DNA"/>
</dbReference>